<organism evidence="1">
    <name type="scientific">marine sediment metagenome</name>
    <dbReference type="NCBI Taxonomy" id="412755"/>
    <lineage>
        <taxon>unclassified sequences</taxon>
        <taxon>metagenomes</taxon>
        <taxon>ecological metagenomes</taxon>
    </lineage>
</organism>
<gene>
    <name evidence="1" type="ORF">LCGC14_1642270</name>
</gene>
<dbReference type="AlphaFoldDB" id="A0A0F9ILR9"/>
<comment type="caution">
    <text evidence="1">The sequence shown here is derived from an EMBL/GenBank/DDBJ whole genome shotgun (WGS) entry which is preliminary data.</text>
</comment>
<sequence>MTGFEFKKEGNYIIPNQRTGVIWNGLNGLKVGWKL</sequence>
<reference evidence="1" key="1">
    <citation type="journal article" date="2015" name="Nature">
        <title>Complex archaea that bridge the gap between prokaryotes and eukaryotes.</title>
        <authorList>
            <person name="Spang A."/>
            <person name="Saw J.H."/>
            <person name="Jorgensen S.L."/>
            <person name="Zaremba-Niedzwiedzka K."/>
            <person name="Martijn J."/>
            <person name="Lind A.E."/>
            <person name="van Eijk R."/>
            <person name="Schleper C."/>
            <person name="Guy L."/>
            <person name="Ettema T.J."/>
        </authorList>
    </citation>
    <scope>NUCLEOTIDE SEQUENCE</scope>
</reference>
<protein>
    <submittedName>
        <fullName evidence="1">Uncharacterized protein</fullName>
    </submittedName>
</protein>
<accession>A0A0F9ILR9</accession>
<proteinExistence type="predicted"/>
<name>A0A0F9ILR9_9ZZZZ</name>
<dbReference type="EMBL" id="LAZR01013702">
    <property type="protein sequence ID" value="KKM20754.1"/>
    <property type="molecule type" value="Genomic_DNA"/>
</dbReference>
<evidence type="ECO:0000313" key="1">
    <source>
        <dbReference type="EMBL" id="KKM20754.1"/>
    </source>
</evidence>